<dbReference type="CDD" id="cd00086">
    <property type="entry name" value="homeodomain"/>
    <property type="match status" value="1"/>
</dbReference>
<dbReference type="PANTHER" id="PTHR24208">
    <property type="entry name" value="LIM/HOMEOBOX PROTEIN LHX"/>
    <property type="match status" value="1"/>
</dbReference>
<dbReference type="SUPFAM" id="SSF46689">
    <property type="entry name" value="Homeodomain-like"/>
    <property type="match status" value="1"/>
</dbReference>
<dbReference type="Pfam" id="PF00046">
    <property type="entry name" value="Homeodomain"/>
    <property type="match status" value="1"/>
</dbReference>
<evidence type="ECO:0000256" key="3">
    <source>
        <dbReference type="ARBA" id="ARBA00023155"/>
    </source>
</evidence>
<dbReference type="AlphaFoldDB" id="A0A014N4S1"/>
<evidence type="ECO:0000256" key="5">
    <source>
        <dbReference type="PROSITE-ProRule" id="PRU00108"/>
    </source>
</evidence>
<dbReference type="InterPro" id="IPR001356">
    <property type="entry name" value="HD"/>
</dbReference>
<feature type="compositionally biased region" description="Polar residues" evidence="7">
    <location>
        <begin position="1"/>
        <end position="19"/>
    </location>
</feature>
<accession>A0A014N4S1</accession>
<dbReference type="PROSITE" id="PS50071">
    <property type="entry name" value="HOMEOBOX_2"/>
    <property type="match status" value="1"/>
</dbReference>
<dbReference type="Gene3D" id="1.10.10.60">
    <property type="entry name" value="Homeodomain-like"/>
    <property type="match status" value="1"/>
</dbReference>
<organism evidence="9 10">
    <name type="scientific">Metarhizium robertsii</name>
    <dbReference type="NCBI Taxonomy" id="568076"/>
    <lineage>
        <taxon>Eukaryota</taxon>
        <taxon>Fungi</taxon>
        <taxon>Dikarya</taxon>
        <taxon>Ascomycota</taxon>
        <taxon>Pezizomycotina</taxon>
        <taxon>Sordariomycetes</taxon>
        <taxon>Hypocreomycetidae</taxon>
        <taxon>Hypocreales</taxon>
        <taxon>Clavicipitaceae</taxon>
        <taxon>Metarhizium</taxon>
    </lineage>
</organism>
<feature type="compositionally biased region" description="Polar residues" evidence="7">
    <location>
        <begin position="86"/>
        <end position="105"/>
    </location>
</feature>
<evidence type="ECO:0000313" key="9">
    <source>
        <dbReference type="EMBL" id="EXU94647.1"/>
    </source>
</evidence>
<feature type="compositionally biased region" description="Polar residues" evidence="7">
    <location>
        <begin position="139"/>
        <end position="148"/>
    </location>
</feature>
<feature type="domain" description="Homeobox" evidence="8">
    <location>
        <begin position="191"/>
        <end position="252"/>
    </location>
</feature>
<dbReference type="InterPro" id="IPR050453">
    <property type="entry name" value="LIM_Homeobox_TF"/>
</dbReference>
<protein>
    <submittedName>
        <fullName evidence="9">Homeobox domain protein</fullName>
    </submittedName>
</protein>
<dbReference type="OrthoDB" id="6159439at2759"/>
<dbReference type="eggNOG" id="KOG0849">
    <property type="taxonomic scope" value="Eukaryota"/>
</dbReference>
<evidence type="ECO:0000256" key="7">
    <source>
        <dbReference type="SAM" id="MobiDB-lite"/>
    </source>
</evidence>
<feature type="compositionally biased region" description="Polar residues" evidence="7">
    <location>
        <begin position="42"/>
        <end position="51"/>
    </location>
</feature>
<keyword evidence="2 5" id="KW-0238">DNA-binding</keyword>
<dbReference type="SMART" id="SM00389">
    <property type="entry name" value="HOX"/>
    <property type="match status" value="1"/>
</dbReference>
<gene>
    <name evidence="9" type="ORF">X797_012278</name>
</gene>
<dbReference type="GO" id="GO:0005634">
    <property type="term" value="C:nucleus"/>
    <property type="evidence" value="ECO:0007669"/>
    <property type="project" value="UniProtKB-SubCell"/>
</dbReference>
<sequence length="308" mass="34804">MSRSRPQSLRISKQQSLLPSPTKPEWRGKYPGLPHLEAYQHQRPSVDTGNSPEGPEAKSIMSARHQMQSQNFERKSLAQHLVGSKGNPTLQRSTPVPSLDSNMRTGSKLLGTIKRERLGTESLPSPRLEQASHFRKAQCAQTPETELSQSDRDDEEQSLSQETGFDVDKGVAGSNQHSHYHRQAVLERLAARRNKKRFRLTHQETKFMMSEFAKQPYPSAARREWLSLEIPGISPRQIQGTYQVKRRAKIKRHTADRDRMRIAGIFRQFDSVQGLHAQYGAVGGSTESMTPSSLVQIAKSYKIEAARP</sequence>
<feature type="region of interest" description="Disordered" evidence="7">
    <location>
        <begin position="1"/>
        <end position="161"/>
    </location>
</feature>
<dbReference type="GO" id="GO:0000977">
    <property type="term" value="F:RNA polymerase II transcription regulatory region sequence-specific DNA binding"/>
    <property type="evidence" value="ECO:0007669"/>
    <property type="project" value="TreeGrafter"/>
</dbReference>
<keyword evidence="4 5" id="KW-0539">Nucleus</keyword>
<evidence type="ECO:0000256" key="1">
    <source>
        <dbReference type="ARBA" id="ARBA00004123"/>
    </source>
</evidence>
<evidence type="ECO:0000313" key="10">
    <source>
        <dbReference type="Proteomes" id="UP000030151"/>
    </source>
</evidence>
<evidence type="ECO:0000256" key="6">
    <source>
        <dbReference type="RuleBase" id="RU000682"/>
    </source>
</evidence>
<dbReference type="GO" id="GO:0000981">
    <property type="term" value="F:DNA-binding transcription factor activity, RNA polymerase II-specific"/>
    <property type="evidence" value="ECO:0007669"/>
    <property type="project" value="TreeGrafter"/>
</dbReference>
<dbReference type="EMBL" id="JELW01000196">
    <property type="protein sequence ID" value="EXU94647.1"/>
    <property type="molecule type" value="Genomic_DNA"/>
</dbReference>
<dbReference type="Proteomes" id="UP000030151">
    <property type="component" value="Unassembled WGS sequence"/>
</dbReference>
<dbReference type="HOGENOM" id="CLU_057163_0_0_1"/>
<feature type="DNA-binding region" description="Homeobox" evidence="5">
    <location>
        <begin position="193"/>
        <end position="253"/>
    </location>
</feature>
<proteinExistence type="predicted"/>
<comment type="caution">
    <text evidence="9">The sequence shown here is derived from an EMBL/GenBank/DDBJ whole genome shotgun (WGS) entry which is preliminary data.</text>
</comment>
<comment type="subcellular location">
    <subcellularLocation>
        <location evidence="1 5 6">Nucleus</location>
    </subcellularLocation>
</comment>
<reference evidence="9 10" key="1">
    <citation type="submission" date="2014-02" db="EMBL/GenBank/DDBJ databases">
        <title>The genome sequence of the entomopathogenic fungus Metarhizium robertsii ARSEF 2575.</title>
        <authorList>
            <person name="Giuliano Garisto Donzelli B."/>
            <person name="Roe B.A."/>
            <person name="Macmil S.L."/>
            <person name="Krasnoff S.B."/>
            <person name="Gibson D.M."/>
        </authorList>
    </citation>
    <scope>NUCLEOTIDE SEQUENCE [LARGE SCALE GENOMIC DNA]</scope>
    <source>
        <strain evidence="9 10">ARSEF 2575</strain>
    </source>
</reference>
<dbReference type="InterPro" id="IPR009057">
    <property type="entry name" value="Homeodomain-like_sf"/>
</dbReference>
<dbReference type="PANTHER" id="PTHR24208:SF166">
    <property type="entry name" value="LIM HOMEOBOX TRANSCRIPTION FACTOR 1 ALPHA, ISOFORM B"/>
    <property type="match status" value="1"/>
</dbReference>
<keyword evidence="3 5" id="KW-0371">Homeobox</keyword>
<evidence type="ECO:0000259" key="8">
    <source>
        <dbReference type="PROSITE" id="PS50071"/>
    </source>
</evidence>
<evidence type="ECO:0000256" key="2">
    <source>
        <dbReference type="ARBA" id="ARBA00023125"/>
    </source>
</evidence>
<name>A0A014N4S1_9HYPO</name>
<evidence type="ECO:0000256" key="4">
    <source>
        <dbReference type="ARBA" id="ARBA00023242"/>
    </source>
</evidence>